<sequence>MPNFMKKTLYAYIFKEIPPPFLVGMVTFTFVLLMGRFLKLAEMVVEKGVPFGDVVRMVAYLLPPFWLFTIPMALLLAMLLAFGRLSGDSEITAMKSCGISLYGLLPPPLVFAACATLACLWVTVYAVPWGNSGFKKLMVEIAQSSAGIAIKEKVFNNAFPDMVIYTQTLDTKAQTMGGVIVHDERDPRTPTTIFASTGALVSDPKSNSMEFQLRNGSIHRAEEKGGYRMVQFQEYNLRVSLAEGGSKAPRKASEMTLDELLHPPKGAQQKEILSRGLEYHGRLALPFSCFVFTLLAIPLGIQNRRSGKASGFSLSIGVILLYYVALSAFKTLGERGMLPPLAAGWGPNLVFLLAGIYLFKKTADEERLPIFYLYPRLKEALRGRLGKGGKR</sequence>
<dbReference type="InterPro" id="IPR030922">
    <property type="entry name" value="LptF"/>
</dbReference>
<dbReference type="NCBIfam" id="TIGR04407">
    <property type="entry name" value="LptF_YjgP"/>
    <property type="match status" value="1"/>
</dbReference>
<feature type="transmembrane region" description="Helical" evidence="6">
    <location>
        <begin position="283"/>
        <end position="300"/>
    </location>
</feature>
<feature type="transmembrane region" description="Helical" evidence="6">
    <location>
        <begin position="21"/>
        <end position="38"/>
    </location>
</feature>
<keyword evidence="4 6" id="KW-1133">Transmembrane helix</keyword>
<dbReference type="GO" id="GO:0043190">
    <property type="term" value="C:ATP-binding cassette (ABC) transporter complex"/>
    <property type="evidence" value="ECO:0007669"/>
    <property type="project" value="InterPro"/>
</dbReference>
<keyword evidence="3 6" id="KW-0812">Transmembrane</keyword>
<proteinExistence type="predicted"/>
<evidence type="ECO:0000256" key="6">
    <source>
        <dbReference type="SAM" id="Phobius"/>
    </source>
</evidence>
<feature type="transmembrane region" description="Helical" evidence="6">
    <location>
        <begin position="341"/>
        <end position="359"/>
    </location>
</feature>
<dbReference type="Pfam" id="PF03739">
    <property type="entry name" value="LptF_LptG"/>
    <property type="match status" value="1"/>
</dbReference>
<keyword evidence="5 6" id="KW-0472">Membrane</keyword>
<evidence type="ECO:0000256" key="4">
    <source>
        <dbReference type="ARBA" id="ARBA00022989"/>
    </source>
</evidence>
<dbReference type="PANTHER" id="PTHR33529">
    <property type="entry name" value="SLR0882 PROTEIN-RELATED"/>
    <property type="match status" value="1"/>
</dbReference>
<dbReference type="InterPro" id="IPR005495">
    <property type="entry name" value="LptG/LptF_permease"/>
</dbReference>
<dbReference type="RefSeq" id="WP_185243263.1">
    <property type="nucleotide sequence ID" value="NZ_AP023213.1"/>
</dbReference>
<dbReference type="Proteomes" id="UP000515472">
    <property type="component" value="Chromosome"/>
</dbReference>
<evidence type="ECO:0000256" key="1">
    <source>
        <dbReference type="ARBA" id="ARBA00004651"/>
    </source>
</evidence>
<dbReference type="EMBL" id="AP023213">
    <property type="protein sequence ID" value="BCG48588.1"/>
    <property type="molecule type" value="Genomic_DNA"/>
</dbReference>
<keyword evidence="8" id="KW-1185">Reference proteome</keyword>
<evidence type="ECO:0000256" key="3">
    <source>
        <dbReference type="ARBA" id="ARBA00022692"/>
    </source>
</evidence>
<organism evidence="7 8">
    <name type="scientific">Citrifermentans bremense</name>
    <dbReference type="NCBI Taxonomy" id="60035"/>
    <lineage>
        <taxon>Bacteria</taxon>
        <taxon>Pseudomonadati</taxon>
        <taxon>Thermodesulfobacteriota</taxon>
        <taxon>Desulfuromonadia</taxon>
        <taxon>Geobacterales</taxon>
        <taxon>Geobacteraceae</taxon>
        <taxon>Citrifermentans</taxon>
    </lineage>
</organism>
<feature type="transmembrane region" description="Helical" evidence="6">
    <location>
        <begin position="58"/>
        <end position="83"/>
    </location>
</feature>
<evidence type="ECO:0000256" key="2">
    <source>
        <dbReference type="ARBA" id="ARBA00022475"/>
    </source>
</evidence>
<accession>A0A6S6M4C8</accession>
<dbReference type="PANTHER" id="PTHR33529:SF6">
    <property type="entry name" value="YJGP_YJGQ FAMILY PERMEASE"/>
    <property type="match status" value="1"/>
</dbReference>
<name>A0A6S6M4C8_9BACT</name>
<feature type="transmembrane region" description="Helical" evidence="6">
    <location>
        <begin position="312"/>
        <end position="329"/>
    </location>
</feature>
<dbReference type="AlphaFoldDB" id="A0A6S6M4C8"/>
<feature type="transmembrane region" description="Helical" evidence="6">
    <location>
        <begin position="104"/>
        <end position="127"/>
    </location>
</feature>
<dbReference type="GO" id="GO:0015920">
    <property type="term" value="P:lipopolysaccharide transport"/>
    <property type="evidence" value="ECO:0007669"/>
    <property type="project" value="TreeGrafter"/>
</dbReference>
<evidence type="ECO:0000313" key="7">
    <source>
        <dbReference type="EMBL" id="BCG48588.1"/>
    </source>
</evidence>
<protein>
    <submittedName>
        <fullName evidence="7">Lipopolysaccharide export system permease protein LptF</fullName>
    </submittedName>
</protein>
<evidence type="ECO:0000256" key="5">
    <source>
        <dbReference type="ARBA" id="ARBA00023136"/>
    </source>
</evidence>
<comment type="subcellular location">
    <subcellularLocation>
        <location evidence="1">Cell membrane</location>
        <topology evidence="1">Multi-pass membrane protein</topology>
    </subcellularLocation>
</comment>
<dbReference type="GO" id="GO:0055085">
    <property type="term" value="P:transmembrane transport"/>
    <property type="evidence" value="ECO:0007669"/>
    <property type="project" value="InterPro"/>
</dbReference>
<reference evidence="7 8" key="1">
    <citation type="submission" date="2020-06" db="EMBL/GenBank/DDBJ databases">
        <title>Interaction of electrochemicaly active bacteria, Geobacter bremensis R4 on different carbon anode.</title>
        <authorList>
            <person name="Meng L."/>
            <person name="Yoshida N."/>
        </authorList>
    </citation>
    <scope>NUCLEOTIDE SEQUENCE [LARGE SCALE GENOMIC DNA]</scope>
    <source>
        <strain evidence="7 8">R4</strain>
    </source>
</reference>
<gene>
    <name evidence="7" type="ORF">GEOBRER4_n3484</name>
</gene>
<keyword evidence="2" id="KW-1003">Cell membrane</keyword>
<evidence type="ECO:0000313" key="8">
    <source>
        <dbReference type="Proteomes" id="UP000515472"/>
    </source>
</evidence>
<dbReference type="KEGG" id="gbn:GEOBRER4_33380"/>